<protein>
    <recommendedName>
        <fullName evidence="4">Chorion class high-cysteine HCB protein 13</fullName>
    </recommendedName>
</protein>
<evidence type="ECO:0000313" key="3">
    <source>
        <dbReference type="Proteomes" id="UP000271087"/>
    </source>
</evidence>
<name>A0A3P7MY13_ONCOC</name>
<dbReference type="Proteomes" id="UP000271087">
    <property type="component" value="Unassembled WGS sequence"/>
</dbReference>
<keyword evidence="3" id="KW-1185">Reference proteome</keyword>
<proteinExistence type="predicted"/>
<dbReference type="EMBL" id="UYRW01014664">
    <property type="protein sequence ID" value="VDN01092.1"/>
    <property type="molecule type" value="Genomic_DNA"/>
</dbReference>
<feature type="chain" id="PRO_5018277802" description="Chorion class high-cysteine HCB protein 13" evidence="1">
    <location>
        <begin position="22"/>
        <end position="45"/>
    </location>
</feature>
<gene>
    <name evidence="2" type="ORF">NOO_LOCUS13325</name>
</gene>
<organism evidence="2 3">
    <name type="scientific">Onchocerca ochengi</name>
    <name type="common">Filarial nematode worm</name>
    <dbReference type="NCBI Taxonomy" id="42157"/>
    <lineage>
        <taxon>Eukaryota</taxon>
        <taxon>Metazoa</taxon>
        <taxon>Ecdysozoa</taxon>
        <taxon>Nematoda</taxon>
        <taxon>Chromadorea</taxon>
        <taxon>Rhabditida</taxon>
        <taxon>Spirurina</taxon>
        <taxon>Spiruromorpha</taxon>
        <taxon>Filarioidea</taxon>
        <taxon>Onchocercidae</taxon>
        <taxon>Onchocerca</taxon>
    </lineage>
</organism>
<dbReference type="AlphaFoldDB" id="A0A3P7MY13"/>
<evidence type="ECO:0008006" key="4">
    <source>
        <dbReference type="Google" id="ProtNLM"/>
    </source>
</evidence>
<reference evidence="2 3" key="1">
    <citation type="submission" date="2018-08" db="EMBL/GenBank/DDBJ databases">
        <authorList>
            <person name="Laetsch R D."/>
            <person name="Stevens L."/>
            <person name="Kumar S."/>
            <person name="Blaxter L. M."/>
        </authorList>
    </citation>
    <scope>NUCLEOTIDE SEQUENCE [LARGE SCALE GENOMIC DNA]</scope>
</reference>
<feature type="non-terminal residue" evidence="2">
    <location>
        <position position="45"/>
    </location>
</feature>
<feature type="signal peptide" evidence="1">
    <location>
        <begin position="1"/>
        <end position="21"/>
    </location>
</feature>
<sequence>MTALLLLEALLIGALIGPVYSCFGGCCCPPSRPSCGCPNACGGGG</sequence>
<keyword evidence="1" id="KW-0732">Signal</keyword>
<evidence type="ECO:0000313" key="2">
    <source>
        <dbReference type="EMBL" id="VDN01092.1"/>
    </source>
</evidence>
<accession>A0A3P7MY13</accession>
<evidence type="ECO:0000256" key="1">
    <source>
        <dbReference type="SAM" id="SignalP"/>
    </source>
</evidence>